<dbReference type="PROSITE" id="PS50088">
    <property type="entry name" value="ANK_REPEAT"/>
    <property type="match status" value="2"/>
</dbReference>
<evidence type="ECO:0000256" key="2">
    <source>
        <dbReference type="ARBA" id="ARBA00023043"/>
    </source>
</evidence>
<dbReference type="AlphaFoldDB" id="A0AAD3DA52"/>
<gene>
    <name evidence="4" type="ORF">CTEN210_16738</name>
</gene>
<keyword evidence="2 3" id="KW-0040">ANK repeat</keyword>
<dbReference type="InterPro" id="IPR002110">
    <property type="entry name" value="Ankyrin_rpt"/>
</dbReference>
<dbReference type="Proteomes" id="UP001054902">
    <property type="component" value="Unassembled WGS sequence"/>
</dbReference>
<evidence type="ECO:0008006" key="6">
    <source>
        <dbReference type="Google" id="ProtNLM"/>
    </source>
</evidence>
<evidence type="ECO:0000313" key="5">
    <source>
        <dbReference type="Proteomes" id="UP001054902"/>
    </source>
</evidence>
<evidence type="ECO:0000313" key="4">
    <source>
        <dbReference type="EMBL" id="GFH60262.1"/>
    </source>
</evidence>
<dbReference type="SUPFAM" id="SSF48403">
    <property type="entry name" value="Ankyrin repeat"/>
    <property type="match status" value="1"/>
</dbReference>
<keyword evidence="1" id="KW-0677">Repeat</keyword>
<dbReference type="InterPro" id="IPR036770">
    <property type="entry name" value="Ankyrin_rpt-contain_sf"/>
</dbReference>
<dbReference type="Gene3D" id="1.25.40.20">
    <property type="entry name" value="Ankyrin repeat-containing domain"/>
    <property type="match status" value="1"/>
</dbReference>
<reference evidence="4 5" key="1">
    <citation type="journal article" date="2021" name="Sci. Rep.">
        <title>The genome of the diatom Chaetoceros tenuissimus carries an ancient integrated fragment of an extant virus.</title>
        <authorList>
            <person name="Hongo Y."/>
            <person name="Kimura K."/>
            <person name="Takaki Y."/>
            <person name="Yoshida Y."/>
            <person name="Baba S."/>
            <person name="Kobayashi G."/>
            <person name="Nagasaki K."/>
            <person name="Hano T."/>
            <person name="Tomaru Y."/>
        </authorList>
    </citation>
    <scope>NUCLEOTIDE SEQUENCE [LARGE SCALE GENOMIC DNA]</scope>
    <source>
        <strain evidence="4 5">NIES-3715</strain>
    </source>
</reference>
<proteinExistence type="predicted"/>
<dbReference type="SMART" id="SM00248">
    <property type="entry name" value="ANK"/>
    <property type="match status" value="3"/>
</dbReference>
<accession>A0AAD3DA52</accession>
<protein>
    <recommendedName>
        <fullName evidence="6">ANK_REP_REGION domain-containing protein</fullName>
    </recommendedName>
</protein>
<evidence type="ECO:0000256" key="3">
    <source>
        <dbReference type="PROSITE-ProRule" id="PRU00023"/>
    </source>
</evidence>
<sequence length="481" mass="54853">MPAIAPSVLLERNGNLPKSQFNASFYGKQLSNELNTSKAEKAELQFDDKCNRNHNVTHFDISSIPTELILETRVYGKAYLRLERDLENEGHDEVPTDFDRKVITNPHQIRDEIKFMSALDKNISPKLALHDEIVHEHNPLKVFGNEQNTSLIPDESQLSVKIQLADRLDSSFSRRQLRQQQSQPIAAWRDAKSKTNSVKVRNALKDFKSNYDGGKRTRRLRVTKLLEVNARNKAKFSYFITRVKRNLTSESRDGVCDETLLEAINSLKPIEVEKALSHGADIERVKEGSTPFQTIFRRSCKADSGDEPSFSITDNQMRQNICEILVGWNCNVNECDSPKNYEGYASIHYATKYGSLERLIWLLGLGAYIDVKTKSDSMTALMIACRRGSFEHCYELIRRGANFFTKDDQGRTTMYHAVKGNNLIIVNFLSRCFGAENSATVIALAKSQNSEIYNFLLRQPKRLEHYAVIKSLLDRSDNSVE</sequence>
<organism evidence="4 5">
    <name type="scientific">Chaetoceros tenuissimus</name>
    <dbReference type="NCBI Taxonomy" id="426638"/>
    <lineage>
        <taxon>Eukaryota</taxon>
        <taxon>Sar</taxon>
        <taxon>Stramenopiles</taxon>
        <taxon>Ochrophyta</taxon>
        <taxon>Bacillariophyta</taxon>
        <taxon>Coscinodiscophyceae</taxon>
        <taxon>Chaetocerotophycidae</taxon>
        <taxon>Chaetocerotales</taxon>
        <taxon>Chaetocerotaceae</taxon>
        <taxon>Chaetoceros</taxon>
    </lineage>
</organism>
<name>A0AAD3DA52_9STRA</name>
<feature type="repeat" description="ANK" evidence="3">
    <location>
        <begin position="376"/>
        <end position="408"/>
    </location>
</feature>
<dbReference type="EMBL" id="BLLK01000069">
    <property type="protein sequence ID" value="GFH60262.1"/>
    <property type="molecule type" value="Genomic_DNA"/>
</dbReference>
<feature type="repeat" description="ANK" evidence="3">
    <location>
        <begin position="342"/>
        <end position="374"/>
    </location>
</feature>
<keyword evidence="5" id="KW-1185">Reference proteome</keyword>
<dbReference type="PANTHER" id="PTHR24126">
    <property type="entry name" value="ANKYRIN REPEAT, PH AND SEC7 DOMAIN CONTAINING PROTEIN SECG-RELATED"/>
    <property type="match status" value="1"/>
</dbReference>
<evidence type="ECO:0000256" key="1">
    <source>
        <dbReference type="ARBA" id="ARBA00022737"/>
    </source>
</evidence>
<dbReference type="Pfam" id="PF12796">
    <property type="entry name" value="Ank_2"/>
    <property type="match status" value="1"/>
</dbReference>
<comment type="caution">
    <text evidence="4">The sequence shown here is derived from an EMBL/GenBank/DDBJ whole genome shotgun (WGS) entry which is preliminary data.</text>
</comment>